<proteinExistence type="predicted"/>
<evidence type="ECO:0000313" key="2">
    <source>
        <dbReference type="Proteomes" id="UP001046399"/>
    </source>
</evidence>
<dbReference type="GeneID" id="77936653"/>
<organism evidence="1 2">
    <name type="scientific">Staphylococcus phage JPL-50</name>
    <dbReference type="NCBI Taxonomy" id="2851077"/>
    <lineage>
        <taxon>Viruses</taxon>
        <taxon>Duplodnaviria</taxon>
        <taxon>Heunggongvirae</taxon>
        <taxon>Uroviricota</taxon>
        <taxon>Caudoviricetes</taxon>
        <taxon>Rountreeviridae</taxon>
        <taxon>Rakietenvirinae</taxon>
        <taxon>Rosenblumvirus</taxon>
        <taxon>Rosenblumvirus jpl50</taxon>
    </lineage>
</organism>
<accession>A0A8F3C9U0</accession>
<name>A0A8F3C9U0_9CAUD</name>
<reference evidence="1" key="1">
    <citation type="submission" date="2021-06" db="EMBL/GenBank/DDBJ databases">
        <authorList>
            <person name="Xu H."/>
        </authorList>
    </citation>
    <scope>NUCLEOTIDE SEQUENCE</scope>
</reference>
<dbReference type="KEGG" id="vg:77936653"/>
<protein>
    <submittedName>
        <fullName evidence="1">DNA alkylation repair protein</fullName>
    </submittedName>
</protein>
<keyword evidence="2" id="KW-1185">Reference proteome</keyword>
<dbReference type="RefSeq" id="YP_010660634.1">
    <property type="nucleotide sequence ID" value="NC_070878.1"/>
</dbReference>
<dbReference type="EMBL" id="MZ359091">
    <property type="protein sequence ID" value="QWY14511.1"/>
    <property type="molecule type" value="Genomic_DNA"/>
</dbReference>
<dbReference type="Proteomes" id="UP001046399">
    <property type="component" value="Segment"/>
</dbReference>
<sequence>MIEQIIIPIQNHIMIIFQDYQSSLKY</sequence>
<evidence type="ECO:0000313" key="1">
    <source>
        <dbReference type="EMBL" id="QWY14511.1"/>
    </source>
</evidence>